<name>A0ABU3NRB3_9CHLR</name>
<accession>A0ABU3NRB3</accession>
<proteinExistence type="predicted"/>
<dbReference type="PANTHER" id="PTHR23308">
    <property type="entry name" value="NUCLEAR INHIBITOR OF PROTEIN PHOSPHATASE-1"/>
    <property type="match status" value="1"/>
</dbReference>
<sequence>MSPSFQLYMRTGPTPGERFPLEKDEIWLGRDPSNDIVITDPEVSRRHARFLRRGNTYVVEDMGSTNGTLVNGEMITATKPLNHGDVLEFGEHTSLVFEVTPEAIDETVAVFRGAMTESSSPEPRQEEPSLAESPISEAPLHGWEEMPISSPEPKPVRRRWPGWIWVVLALAGVILICGVVALFIIDYFNLYCDLIPGITNIFFPGACP</sequence>
<gene>
    <name evidence="3" type="ORF">QYE77_14050</name>
</gene>
<dbReference type="InterPro" id="IPR000253">
    <property type="entry name" value="FHA_dom"/>
</dbReference>
<dbReference type="EMBL" id="JAUHMF010000002">
    <property type="protein sequence ID" value="MDT8899384.1"/>
    <property type="molecule type" value="Genomic_DNA"/>
</dbReference>
<dbReference type="RefSeq" id="WP_315626080.1">
    <property type="nucleotide sequence ID" value="NZ_JAUHMF010000002.1"/>
</dbReference>
<reference evidence="3 4" key="1">
    <citation type="submission" date="2023-07" db="EMBL/GenBank/DDBJ databases">
        <title>Novel species of Thermanaerothrix with wide hydrolytic capabilities.</title>
        <authorList>
            <person name="Zayulina K.S."/>
            <person name="Podosokorskaya O.A."/>
            <person name="Elcheninov A.G."/>
        </authorList>
    </citation>
    <scope>NUCLEOTIDE SEQUENCE [LARGE SCALE GENOMIC DNA]</scope>
    <source>
        <strain evidence="3 4">4228-RoL</strain>
    </source>
</reference>
<evidence type="ECO:0000313" key="4">
    <source>
        <dbReference type="Proteomes" id="UP001254165"/>
    </source>
</evidence>
<evidence type="ECO:0000256" key="1">
    <source>
        <dbReference type="SAM" id="Phobius"/>
    </source>
</evidence>
<dbReference type="Gene3D" id="2.60.200.20">
    <property type="match status" value="1"/>
</dbReference>
<dbReference type="InterPro" id="IPR050923">
    <property type="entry name" value="Cell_Proc_Reg/RNA_Proc"/>
</dbReference>
<feature type="transmembrane region" description="Helical" evidence="1">
    <location>
        <begin position="163"/>
        <end position="185"/>
    </location>
</feature>
<evidence type="ECO:0000313" key="3">
    <source>
        <dbReference type="EMBL" id="MDT8899384.1"/>
    </source>
</evidence>
<evidence type="ECO:0000259" key="2">
    <source>
        <dbReference type="PROSITE" id="PS50006"/>
    </source>
</evidence>
<keyword evidence="1" id="KW-1133">Transmembrane helix</keyword>
<dbReference type="SMART" id="SM00240">
    <property type="entry name" value="FHA"/>
    <property type="match status" value="1"/>
</dbReference>
<dbReference type="PROSITE" id="PS50006">
    <property type="entry name" value="FHA_DOMAIN"/>
    <property type="match status" value="1"/>
</dbReference>
<keyword evidence="4" id="KW-1185">Reference proteome</keyword>
<dbReference type="Pfam" id="PF00498">
    <property type="entry name" value="FHA"/>
    <property type="match status" value="1"/>
</dbReference>
<organism evidence="3 4">
    <name type="scientific">Thermanaerothrix solaris</name>
    <dbReference type="NCBI Taxonomy" id="3058434"/>
    <lineage>
        <taxon>Bacteria</taxon>
        <taxon>Bacillati</taxon>
        <taxon>Chloroflexota</taxon>
        <taxon>Anaerolineae</taxon>
        <taxon>Anaerolineales</taxon>
        <taxon>Anaerolineaceae</taxon>
        <taxon>Thermanaerothrix</taxon>
    </lineage>
</organism>
<dbReference type="Proteomes" id="UP001254165">
    <property type="component" value="Unassembled WGS sequence"/>
</dbReference>
<dbReference type="InterPro" id="IPR008984">
    <property type="entry name" value="SMAD_FHA_dom_sf"/>
</dbReference>
<protein>
    <submittedName>
        <fullName evidence="3">FHA domain-containing protein</fullName>
    </submittedName>
</protein>
<dbReference type="SUPFAM" id="SSF49879">
    <property type="entry name" value="SMAD/FHA domain"/>
    <property type="match status" value="1"/>
</dbReference>
<feature type="domain" description="FHA" evidence="2">
    <location>
        <begin position="26"/>
        <end position="75"/>
    </location>
</feature>
<comment type="caution">
    <text evidence="3">The sequence shown here is derived from an EMBL/GenBank/DDBJ whole genome shotgun (WGS) entry which is preliminary data.</text>
</comment>
<dbReference type="CDD" id="cd00060">
    <property type="entry name" value="FHA"/>
    <property type="match status" value="1"/>
</dbReference>
<keyword evidence="1" id="KW-0812">Transmembrane</keyword>
<keyword evidence="1" id="KW-0472">Membrane</keyword>